<dbReference type="SUPFAM" id="SSF51445">
    <property type="entry name" value="(Trans)glycosidases"/>
    <property type="match status" value="1"/>
</dbReference>
<dbReference type="FunFam" id="2.60.40.10:FF:000495">
    <property type="entry name" value="Periplasmic beta-glucosidase"/>
    <property type="match status" value="1"/>
</dbReference>
<reference evidence="4" key="1">
    <citation type="submission" date="2020-12" db="EMBL/GenBank/DDBJ databases">
        <title>M. sibirica DSM 26468T genome.</title>
        <authorList>
            <person name="Thieme N."/>
            <person name="Rettenmaier R."/>
            <person name="Zverlov V."/>
            <person name="Liebl W."/>
        </authorList>
    </citation>
    <scope>NUCLEOTIDE SEQUENCE</scope>
    <source>
        <strain evidence="4">DSM 26468</strain>
    </source>
</reference>
<dbReference type="SMART" id="SM01217">
    <property type="entry name" value="Fn3_like"/>
    <property type="match status" value="1"/>
</dbReference>
<gene>
    <name evidence="4" type="ORF">I5677_13805</name>
</gene>
<organism evidence="4 5">
    <name type="scientific">Mobilitalea sibirica</name>
    <dbReference type="NCBI Taxonomy" id="1462919"/>
    <lineage>
        <taxon>Bacteria</taxon>
        <taxon>Bacillati</taxon>
        <taxon>Bacillota</taxon>
        <taxon>Clostridia</taxon>
        <taxon>Lachnospirales</taxon>
        <taxon>Lachnospiraceae</taxon>
        <taxon>Mobilitalea</taxon>
    </lineage>
</organism>
<dbReference type="InterPro" id="IPR002772">
    <property type="entry name" value="Glyco_hydro_3_C"/>
</dbReference>
<proteinExistence type="inferred from homology"/>
<dbReference type="AlphaFoldDB" id="A0A8J7HA79"/>
<dbReference type="InterPro" id="IPR001764">
    <property type="entry name" value="Glyco_hydro_3_N"/>
</dbReference>
<comment type="caution">
    <text evidence="4">The sequence shown here is derived from an EMBL/GenBank/DDBJ whole genome shotgun (WGS) entry which is preliminary data.</text>
</comment>
<dbReference type="PANTHER" id="PTHR42715:SF3">
    <property type="entry name" value="BETA-GLUCOSIDASE B-RELATED"/>
    <property type="match status" value="1"/>
</dbReference>
<evidence type="ECO:0000256" key="2">
    <source>
        <dbReference type="ARBA" id="ARBA00022801"/>
    </source>
</evidence>
<dbReference type="Gene3D" id="2.60.40.10">
    <property type="entry name" value="Immunoglobulins"/>
    <property type="match status" value="1"/>
</dbReference>
<dbReference type="InterPro" id="IPR017853">
    <property type="entry name" value="GH"/>
</dbReference>
<dbReference type="Pfam" id="PF01915">
    <property type="entry name" value="Glyco_hydro_3_C"/>
    <property type="match status" value="1"/>
</dbReference>
<dbReference type="EMBL" id="JAEAGR010000016">
    <property type="protein sequence ID" value="MBH1941971.1"/>
    <property type="molecule type" value="Genomic_DNA"/>
</dbReference>
<keyword evidence="2 4" id="KW-0378">Hydrolase</keyword>
<dbReference type="PANTHER" id="PTHR42715">
    <property type="entry name" value="BETA-GLUCOSIDASE"/>
    <property type="match status" value="1"/>
</dbReference>
<dbReference type="InterPro" id="IPR026891">
    <property type="entry name" value="Fn3-like"/>
</dbReference>
<dbReference type="InterPro" id="IPR036962">
    <property type="entry name" value="Glyco_hydro_3_N_sf"/>
</dbReference>
<evidence type="ECO:0000256" key="1">
    <source>
        <dbReference type="ARBA" id="ARBA00005336"/>
    </source>
</evidence>
<dbReference type="InterPro" id="IPR050288">
    <property type="entry name" value="Cellulose_deg_GH3"/>
</dbReference>
<evidence type="ECO:0000259" key="3">
    <source>
        <dbReference type="SMART" id="SM01217"/>
    </source>
</evidence>
<dbReference type="GO" id="GO:0009251">
    <property type="term" value="P:glucan catabolic process"/>
    <property type="evidence" value="ECO:0007669"/>
    <property type="project" value="TreeGrafter"/>
</dbReference>
<evidence type="ECO:0000313" key="5">
    <source>
        <dbReference type="Proteomes" id="UP000623269"/>
    </source>
</evidence>
<dbReference type="InterPro" id="IPR013783">
    <property type="entry name" value="Ig-like_fold"/>
</dbReference>
<dbReference type="Gene3D" id="3.40.50.1700">
    <property type="entry name" value="Glycoside hydrolase family 3 C-terminal domain"/>
    <property type="match status" value="1"/>
</dbReference>
<protein>
    <submittedName>
        <fullName evidence="4">Glycoside hydrolase family 3 C-terminal domain-containing protein</fullName>
    </submittedName>
</protein>
<dbReference type="PRINTS" id="PR00133">
    <property type="entry name" value="GLHYDRLASE3"/>
</dbReference>
<dbReference type="RefSeq" id="WP_197662219.1">
    <property type="nucleotide sequence ID" value="NZ_JAEAGR010000016.1"/>
</dbReference>
<dbReference type="GO" id="GO:0008422">
    <property type="term" value="F:beta-glucosidase activity"/>
    <property type="evidence" value="ECO:0007669"/>
    <property type="project" value="TreeGrafter"/>
</dbReference>
<keyword evidence="5" id="KW-1185">Reference proteome</keyword>
<dbReference type="Gene3D" id="3.20.20.300">
    <property type="entry name" value="Glycoside hydrolase, family 3, N-terminal domain"/>
    <property type="match status" value="1"/>
</dbReference>
<evidence type="ECO:0000313" key="4">
    <source>
        <dbReference type="EMBL" id="MBH1941971.1"/>
    </source>
</evidence>
<dbReference type="Pfam" id="PF00933">
    <property type="entry name" value="Glyco_hydro_3"/>
    <property type="match status" value="1"/>
</dbReference>
<accession>A0A8J7HA79</accession>
<dbReference type="InterPro" id="IPR036881">
    <property type="entry name" value="Glyco_hydro_3_C_sf"/>
</dbReference>
<comment type="similarity">
    <text evidence="1">Belongs to the glycosyl hydrolase 3 family.</text>
</comment>
<name>A0A8J7HA79_9FIRM</name>
<dbReference type="Proteomes" id="UP000623269">
    <property type="component" value="Unassembled WGS sequence"/>
</dbReference>
<dbReference type="SUPFAM" id="SSF52279">
    <property type="entry name" value="Beta-D-glucan exohydrolase, C-terminal domain"/>
    <property type="match status" value="1"/>
</dbReference>
<dbReference type="Pfam" id="PF14310">
    <property type="entry name" value="Fn3-like"/>
    <property type="match status" value="1"/>
</dbReference>
<sequence length="688" mass="78435">MKCDKAYRISYTEKAKKLLADLNLEEKVNLMSGIGYYFGNAELYQNETNKHYNYIPFYCGRMVHKGIPRMIFTDGTRGVVIGTGKNTCFPVTMLRGASFDTKLEEKIGRAIAKEARACSCNLFAGICINLPYHPGWGRSQETYGEDSYHIGQMGSALVRGVQGENVMACVKHYAFNSMEISRYKVNIECDKRTEREVYLSHFKDCIDAGAAVVMSSYNLYQGAYCGQSEYLLNQVLKKEWDFDGFVMSDFNLGIRDTIEAANNGQDMEMCNTNYYGDKLVQAVRDGFVPMEKIDEACLRIVRTIIAFHEADDKEYDKTIRGCKQHIRLALTSARKGITLIKNDKNVLPFKKEKRARIAVFGKLANQDNVGDHGSSFVYPPYVVTPLQGIARVCKDAEVIYYPGTDFGHARNLAKNADYTLFFVGYDYDDEGEHVEGEEFSEFATTKGGDRINLMGLYPEDVNLIREVAPVNKNSCVVLIGGNMILIDEWKDYVNSILMAYYPGMEGGTAIAEILFGDVNPSGKLPFVITKSEEDLPEINWQTTYQYYEYYHGYTKLEKEEKKPSVPFGYGLSYTTFTVTEPKFTIKKKYLISSCLIENTGRRYGEEVIQVYVGYKNSSIDRPRKELKGFQKVGLKPGEKKRIEIKTPIDKLRWYNEMNGQWELEHMEYEVYIGTSSANEDLWEDKIVL</sequence>
<feature type="domain" description="Fibronectin type III-like" evidence="3">
    <location>
        <begin position="606"/>
        <end position="676"/>
    </location>
</feature>